<organism evidence="3 5">
    <name type="scientific">Nonlabens ulvanivorans</name>
    <name type="common">Persicivirga ulvanivorans</name>
    <dbReference type="NCBI Taxonomy" id="906888"/>
    <lineage>
        <taxon>Bacteria</taxon>
        <taxon>Pseudomonadati</taxon>
        <taxon>Bacteroidota</taxon>
        <taxon>Flavobacteriia</taxon>
        <taxon>Flavobacteriales</taxon>
        <taxon>Flavobacteriaceae</taxon>
        <taxon>Nonlabens</taxon>
    </lineage>
</organism>
<evidence type="ECO:0000313" key="2">
    <source>
        <dbReference type="EMBL" id="GAL01618.1"/>
    </source>
</evidence>
<dbReference type="Proteomes" id="UP000029647">
    <property type="component" value="Unassembled WGS sequence"/>
</dbReference>
<evidence type="ECO:0000313" key="4">
    <source>
        <dbReference type="Proteomes" id="UP000029226"/>
    </source>
</evidence>
<protein>
    <submittedName>
        <fullName evidence="3">Putative cytochrome C-type biogenesis protein</fullName>
    </submittedName>
</protein>
<evidence type="ECO:0000313" key="3">
    <source>
        <dbReference type="EMBL" id="GAL75646.1"/>
    </source>
</evidence>
<keyword evidence="1" id="KW-0812">Transmembrane</keyword>
<sequence length="57" mass="6545">MTYFGVNFYLSGLHSYASGDQVLSLKYVGYFLIFVAAIGIPAYIKEKKVFKKKDREE</sequence>
<name>A0A090WFA0_NONUL</name>
<keyword evidence="1" id="KW-0472">Membrane</keyword>
<comment type="caution">
    <text evidence="3">The sequence shown here is derived from an EMBL/GenBank/DDBJ whole genome shotgun (WGS) entry which is preliminary data.</text>
</comment>
<dbReference type="EMBL" id="BBNT01000006">
    <property type="protein sequence ID" value="GAL75646.1"/>
    <property type="molecule type" value="Genomic_DNA"/>
</dbReference>
<keyword evidence="1" id="KW-1133">Transmembrane helix</keyword>
<dbReference type="EMBL" id="BBMM01000012">
    <property type="protein sequence ID" value="GAL01618.1"/>
    <property type="molecule type" value="Genomic_DNA"/>
</dbReference>
<feature type="transmembrane region" description="Helical" evidence="1">
    <location>
        <begin position="27"/>
        <end position="44"/>
    </location>
</feature>
<evidence type="ECO:0000256" key="1">
    <source>
        <dbReference type="SAM" id="Phobius"/>
    </source>
</evidence>
<dbReference type="Proteomes" id="UP000029226">
    <property type="component" value="Unassembled WGS sequence"/>
</dbReference>
<dbReference type="eggNOG" id="COG0755">
    <property type="taxonomic scope" value="Bacteria"/>
</dbReference>
<accession>A0A090WFA0</accession>
<dbReference type="AlphaFoldDB" id="A0A090WFA0"/>
<reference evidence="4 5" key="1">
    <citation type="journal article" date="2014" name="Genome Announc.">
        <title>Draft Genome Sequences of Marine Flavobacterium Nonlabens Strains NR17, NR24, NR27, NR32, NR33, and Ara13.</title>
        <authorList>
            <person name="Nakanishi M."/>
            <person name="Meirelles P."/>
            <person name="Suzuki R."/>
            <person name="Takatani N."/>
            <person name="Mino S."/>
            <person name="Suda W."/>
            <person name="Oshima K."/>
            <person name="Hattori M."/>
            <person name="Ohkuma M."/>
            <person name="Hosokawa M."/>
            <person name="Miyashita K."/>
            <person name="Thompson F.L."/>
            <person name="Niwa A."/>
            <person name="Sawabe T."/>
            <person name="Sawabe T."/>
        </authorList>
    </citation>
    <scope>NUCLEOTIDE SEQUENCE [LARGE SCALE GENOMIC DNA]</scope>
    <source>
        <strain evidence="3">JCM 19275</strain>
        <strain evidence="2">JCM 19314</strain>
        <strain evidence="5">JCM19275</strain>
        <strain evidence="4">JCM19314</strain>
    </source>
</reference>
<proteinExistence type="predicted"/>
<evidence type="ECO:0000313" key="5">
    <source>
        <dbReference type="Proteomes" id="UP000029647"/>
    </source>
</evidence>
<gene>
    <name evidence="3" type="ORF">JCM19275_1529</name>
    <name evidence="2" type="ORF">JCM19314_1402</name>
</gene>